<dbReference type="EMBL" id="PCSU01000005">
    <property type="protein sequence ID" value="PIP56920.1"/>
    <property type="molecule type" value="Genomic_DNA"/>
</dbReference>
<dbReference type="GO" id="GO:0022625">
    <property type="term" value="C:cytosolic large ribosomal subunit"/>
    <property type="evidence" value="ECO:0007669"/>
    <property type="project" value="TreeGrafter"/>
</dbReference>
<accession>A0A2H0BIU0</accession>
<dbReference type="Pfam" id="PF00297">
    <property type="entry name" value="Ribosomal_L3"/>
    <property type="match status" value="1"/>
</dbReference>
<evidence type="ECO:0000256" key="2">
    <source>
        <dbReference type="ARBA" id="ARBA00022730"/>
    </source>
</evidence>
<feature type="region of interest" description="Disordered" evidence="8">
    <location>
        <begin position="63"/>
        <end position="97"/>
    </location>
</feature>
<evidence type="ECO:0000256" key="4">
    <source>
        <dbReference type="ARBA" id="ARBA00022980"/>
    </source>
</evidence>
<keyword evidence="2" id="KW-0699">rRNA-binding</keyword>
<comment type="caution">
    <text evidence="9">The sequence shown here is derived from an EMBL/GenBank/DDBJ whole genome shotgun (WGS) entry which is preliminary data.</text>
</comment>
<dbReference type="SUPFAM" id="SSF50447">
    <property type="entry name" value="Translation proteins"/>
    <property type="match status" value="1"/>
</dbReference>
<dbReference type="Proteomes" id="UP000228495">
    <property type="component" value="Unassembled WGS sequence"/>
</dbReference>
<dbReference type="GO" id="GO:0019843">
    <property type="term" value="F:rRNA binding"/>
    <property type="evidence" value="ECO:0007669"/>
    <property type="project" value="UniProtKB-KW"/>
</dbReference>
<sequence>MSENITAHKLDMTQQFSEDGVVTPVTAIHYLEGDLHVGDVLTVTGVSKGKGFAGVVKRYSFSGGPKTHGQSDRHRAVGSIGQGTSPGRVYKGKKMPGRMGHEKVTLKNIEVLGVNDGNIAYIKGPIPGSRSSVLSLKITQRAPMLEESSNSENIIEEVETKQNDN</sequence>
<evidence type="ECO:0000313" key="9">
    <source>
        <dbReference type="EMBL" id="PIP56920.1"/>
    </source>
</evidence>
<evidence type="ECO:0000313" key="10">
    <source>
        <dbReference type="Proteomes" id="UP000228495"/>
    </source>
</evidence>
<evidence type="ECO:0000256" key="5">
    <source>
        <dbReference type="ARBA" id="ARBA00023274"/>
    </source>
</evidence>
<dbReference type="PANTHER" id="PTHR11229">
    <property type="entry name" value="50S RIBOSOMAL PROTEIN L3"/>
    <property type="match status" value="1"/>
</dbReference>
<evidence type="ECO:0000256" key="7">
    <source>
        <dbReference type="ARBA" id="ARBA00035457"/>
    </source>
</evidence>
<evidence type="ECO:0000256" key="3">
    <source>
        <dbReference type="ARBA" id="ARBA00022884"/>
    </source>
</evidence>
<dbReference type="InterPro" id="IPR009000">
    <property type="entry name" value="Transl_B-barrel_sf"/>
</dbReference>
<keyword evidence="3" id="KW-0694">RNA-binding</keyword>
<name>A0A2H0BIU0_UNCKA</name>
<dbReference type="InterPro" id="IPR019927">
    <property type="entry name" value="Ribosomal_uL3_bac/org-type"/>
</dbReference>
<evidence type="ECO:0000256" key="6">
    <source>
        <dbReference type="ARBA" id="ARBA00035243"/>
    </source>
</evidence>
<organism evidence="9 10">
    <name type="scientific">candidate division WWE3 bacterium CG22_combo_CG10-13_8_21_14_all_39_12</name>
    <dbReference type="NCBI Taxonomy" id="1975094"/>
    <lineage>
        <taxon>Bacteria</taxon>
        <taxon>Katanobacteria</taxon>
    </lineage>
</organism>
<dbReference type="GO" id="GO:0003735">
    <property type="term" value="F:structural constituent of ribosome"/>
    <property type="evidence" value="ECO:0007669"/>
    <property type="project" value="InterPro"/>
</dbReference>
<dbReference type="PANTHER" id="PTHR11229:SF16">
    <property type="entry name" value="LARGE RIBOSOMAL SUBUNIT PROTEIN UL3C"/>
    <property type="match status" value="1"/>
</dbReference>
<dbReference type="Gene3D" id="2.40.30.10">
    <property type="entry name" value="Translation factors"/>
    <property type="match status" value="1"/>
</dbReference>
<keyword evidence="5" id="KW-0687">Ribonucleoprotein</keyword>
<proteinExistence type="inferred from homology"/>
<protein>
    <recommendedName>
        <fullName evidence="6">Large ribosomal subunit protein uL3</fullName>
    </recommendedName>
    <alternativeName>
        <fullName evidence="7">50S ribosomal protein L3</fullName>
    </alternativeName>
</protein>
<dbReference type="AlphaFoldDB" id="A0A2H0BIU0"/>
<evidence type="ECO:0000256" key="1">
    <source>
        <dbReference type="ARBA" id="ARBA00006540"/>
    </source>
</evidence>
<comment type="similarity">
    <text evidence="1">Belongs to the universal ribosomal protein uL3 family.</text>
</comment>
<dbReference type="GO" id="GO:0006412">
    <property type="term" value="P:translation"/>
    <property type="evidence" value="ECO:0007669"/>
    <property type="project" value="InterPro"/>
</dbReference>
<reference evidence="9 10" key="1">
    <citation type="submission" date="2017-09" db="EMBL/GenBank/DDBJ databases">
        <title>Depth-based differentiation of microbial function through sediment-hosted aquifers and enrichment of novel symbionts in the deep terrestrial subsurface.</title>
        <authorList>
            <person name="Probst A.J."/>
            <person name="Ladd B."/>
            <person name="Jarett J.K."/>
            <person name="Geller-Mcgrath D.E."/>
            <person name="Sieber C.M."/>
            <person name="Emerson J.B."/>
            <person name="Anantharaman K."/>
            <person name="Thomas B.C."/>
            <person name="Malmstrom R."/>
            <person name="Stieglmeier M."/>
            <person name="Klingl A."/>
            <person name="Woyke T."/>
            <person name="Ryan C.M."/>
            <person name="Banfield J.F."/>
        </authorList>
    </citation>
    <scope>NUCLEOTIDE SEQUENCE [LARGE SCALE GENOMIC DNA]</scope>
    <source>
        <strain evidence="9">CG22_combo_CG10-13_8_21_14_all_39_12</strain>
    </source>
</reference>
<dbReference type="FunFam" id="2.40.30.10:FF:000004">
    <property type="entry name" value="50S ribosomal protein L3"/>
    <property type="match status" value="1"/>
</dbReference>
<gene>
    <name evidence="9" type="primary">rplC</name>
    <name evidence="9" type="ORF">COX05_00560</name>
</gene>
<dbReference type="InterPro" id="IPR000597">
    <property type="entry name" value="Ribosomal_uL3"/>
</dbReference>
<evidence type="ECO:0000256" key="8">
    <source>
        <dbReference type="SAM" id="MobiDB-lite"/>
    </source>
</evidence>
<keyword evidence="4 9" id="KW-0689">Ribosomal protein</keyword>